<keyword evidence="4" id="KW-1185">Reference proteome</keyword>
<feature type="signal peptide" evidence="1">
    <location>
        <begin position="1"/>
        <end position="19"/>
    </location>
</feature>
<proteinExistence type="predicted"/>
<dbReference type="CDD" id="cd01450">
    <property type="entry name" value="vWFA_subfamily_ECM"/>
    <property type="match status" value="1"/>
</dbReference>
<evidence type="ECO:0000313" key="3">
    <source>
        <dbReference type="EnsemblMetazoa" id="CLYHEMP021716.1"/>
    </source>
</evidence>
<dbReference type="SUPFAM" id="SSF53300">
    <property type="entry name" value="vWA-like"/>
    <property type="match status" value="1"/>
</dbReference>
<sequence length="343" mass="39471">MMKMIRFFLLLVSFRTVQGCQYTEVSLVLDVSGSIYPKAFDQTKEFIRQVLSGINIAEDSKASVVTFTEQAIPRIYCDEYNSSATLEQAILNLKYIHDNHLTNIRDGLIKGRETLSMRGCGRAETKQIMILITDGNANRGNGGFEGIQKESEKLRTEGITIIALGVGQNIQLDVLRNITANKSLLLTSRNLDKEAFTKMIDMLSNQQRCLDGKIETDQRTPCLCKTPNKWREKKWKELDEISIAKDYSGVCYLEKLEKAWNELRQHKKVYQSLKLTNARCIERLRTMIPNIKEQFLIQKLFNVYDECIREDCFLEDTVSRTLEQQETFLLGESTSCANWMNKD</sequence>
<dbReference type="AlphaFoldDB" id="A0A7M5XDD3"/>
<reference evidence="3" key="1">
    <citation type="submission" date="2021-01" db="UniProtKB">
        <authorList>
            <consortium name="EnsemblMetazoa"/>
        </authorList>
    </citation>
    <scope>IDENTIFICATION</scope>
</reference>
<dbReference type="Gene3D" id="3.40.50.410">
    <property type="entry name" value="von Willebrand factor, type A domain"/>
    <property type="match status" value="1"/>
</dbReference>
<dbReference type="InterPro" id="IPR002035">
    <property type="entry name" value="VWF_A"/>
</dbReference>
<keyword evidence="1" id="KW-0732">Signal</keyword>
<dbReference type="SMART" id="SM00327">
    <property type="entry name" value="VWA"/>
    <property type="match status" value="1"/>
</dbReference>
<dbReference type="Proteomes" id="UP000594262">
    <property type="component" value="Unplaced"/>
</dbReference>
<dbReference type="InterPro" id="IPR050525">
    <property type="entry name" value="ECM_Assembly_Org"/>
</dbReference>
<feature type="chain" id="PRO_5029635242" description="VWFA domain-containing protein" evidence="1">
    <location>
        <begin position="20"/>
        <end position="343"/>
    </location>
</feature>
<dbReference type="PANTHER" id="PTHR24020">
    <property type="entry name" value="COLLAGEN ALPHA"/>
    <property type="match status" value="1"/>
</dbReference>
<dbReference type="InterPro" id="IPR036465">
    <property type="entry name" value="vWFA_dom_sf"/>
</dbReference>
<dbReference type="PANTHER" id="PTHR24020:SF20">
    <property type="entry name" value="PH DOMAIN-CONTAINING PROTEIN"/>
    <property type="match status" value="1"/>
</dbReference>
<evidence type="ECO:0000259" key="2">
    <source>
        <dbReference type="PROSITE" id="PS50234"/>
    </source>
</evidence>
<protein>
    <recommendedName>
        <fullName evidence="2">VWFA domain-containing protein</fullName>
    </recommendedName>
</protein>
<dbReference type="EnsemblMetazoa" id="CLYHEMT021716.1">
    <property type="protein sequence ID" value="CLYHEMP021716.1"/>
    <property type="gene ID" value="CLYHEMG021716"/>
</dbReference>
<name>A0A7M5XDD3_9CNID</name>
<dbReference type="OrthoDB" id="6022636at2759"/>
<evidence type="ECO:0000313" key="4">
    <source>
        <dbReference type="Proteomes" id="UP000594262"/>
    </source>
</evidence>
<dbReference type="Pfam" id="PF00092">
    <property type="entry name" value="VWA"/>
    <property type="match status" value="1"/>
</dbReference>
<evidence type="ECO:0000256" key="1">
    <source>
        <dbReference type="SAM" id="SignalP"/>
    </source>
</evidence>
<dbReference type="PROSITE" id="PS50234">
    <property type="entry name" value="VWFA"/>
    <property type="match status" value="1"/>
</dbReference>
<accession>A0A7M5XDD3</accession>
<organism evidence="3 4">
    <name type="scientific">Clytia hemisphaerica</name>
    <dbReference type="NCBI Taxonomy" id="252671"/>
    <lineage>
        <taxon>Eukaryota</taxon>
        <taxon>Metazoa</taxon>
        <taxon>Cnidaria</taxon>
        <taxon>Hydrozoa</taxon>
        <taxon>Hydroidolina</taxon>
        <taxon>Leptothecata</taxon>
        <taxon>Obeliida</taxon>
        <taxon>Clytiidae</taxon>
        <taxon>Clytia</taxon>
    </lineage>
</organism>
<feature type="domain" description="VWFA" evidence="2">
    <location>
        <begin position="24"/>
        <end position="203"/>
    </location>
</feature>